<dbReference type="GO" id="GO:0017056">
    <property type="term" value="F:structural constituent of nuclear pore"/>
    <property type="evidence" value="ECO:0007669"/>
    <property type="project" value="InterPro"/>
</dbReference>
<name>A0AAN9I1L1_CLITE</name>
<dbReference type="EMBL" id="JAYKXN010000008">
    <property type="protein sequence ID" value="KAK7264098.1"/>
    <property type="molecule type" value="Genomic_DNA"/>
</dbReference>
<dbReference type="PANTHER" id="PTHR31431">
    <property type="entry name" value="NUCLEOPORIN NUP188 HOMOLOG"/>
    <property type="match status" value="1"/>
</dbReference>
<comment type="caution">
    <text evidence="1">The sequence shown here is derived from an EMBL/GenBank/DDBJ whole genome shotgun (WGS) entry which is preliminary data.</text>
</comment>
<dbReference type="Proteomes" id="UP001359559">
    <property type="component" value="Unassembled WGS sequence"/>
</dbReference>
<sequence>MADTSSIDASLWWESFTLLLTELENSSSSSDLPPNLAKKLKDNHGWFVDTLSRFKSPNQNSKEALNAKKLKIGSHQLTIQPHLKDKALQISSCLLLDEVQSYILVERSIKHSNVAADSMDLEFIHMMLIQYYKERQCLLKCIRWILMHSIHMGIVSEDNTVKEEARKLFHDGLESKLILFFESLLSCSYSEQMDVDLFTIWAEETLIEDNLVLDILFLAYYDSFCTCSGKIWKKFCSLYKGILAGDYNLGKLAITTEAQQLSYHAKVQLLLILIETLNLENLLQMVHDEIPYRKGVSIFSMTDVQEMDALVSTFNTFEMNEAGPLVLAWAVFLYLLLTLPEKDENNGLMEIDHIGYVRQAFEAGSLCYCLKILQCDILKDYDGPVSGYRSVLRTFISAFIASYEINLQPEDSTSTLILDILCKIYRGEESLCIQFWDKESFIDGPIRSLLCNLESEFPFRTVELIRLLSSLCEGTWPAECVYNFLHRSVGMSSLFEFGSDSQVVDVSCIVEARQAVHVPGAEGFFVPAGTRGRVLKVVGENTALVRWENSPSGMFVLLLRLAQEMHLNSKEDVVFTLDLLSRLVSFNTGVCFAVMDISNSLQFHAVGLMNVQVEKNVWVVEIVCNLVKNLPLNSCGAALTSMGVKILGTMLICSPSNVAAVTLNANLFDITLQTAVFSVGSNSLSSGSWLLSCKLARMLLIDCEQNSNDFPLATSVLEFTLQLVETGVEHDALLALIIFSLQYVLVNHEYWKYKLKHIRWKVTLKALELMKKCIIAMPYYGRLGEIIRNVLFSDCSIHNTLFQIVCTTAHGLEKLHASRLFDPMEIEGLQLAIGSVLDILSVMLTKLSKDTASSFPVFLQAVFSSTTKPVPVINSVMSLISYFQDPAIQFGAVRLFSMLFAIADCIQPFTYGITCFAPANEEIMDLRHSASYILQEQSVSNENLFVAIVNLFTSAAHYQPSFVVAMFTPEENNEDHLTTGDAKLQKSETSLVPVVSKRSSLVDALMHYIERADELIKSNPRILLCILNFMIALWQGAPQYANLLESLRRHGNLWKHLGSAISNIASSEIPQLESLEEKDALNLAYSFHCQSAILGIMAYELFLQKKLSHAESLVKDAAESKDKEQNATTEKSKATDVHDLKGIWSSWVKDSVLEKLIKSYTSCGYDSDVYYGAKVATSLFSVHVMMKLAVSDSGSLSVLLLQKIHEILMKLSIHPAFSELQSQYSQRGYSEGKELKKLILSDLYYHLHGELEGRKIGIGPFKELSHYLVESNFLGTYQHQFNEDSFTKNAFTKNVYLFDLIHLQADLRLNVWDCSDWRTSKEIAETMLHFLQDANSVMLLSSSKLSALKGLIAVLAVYPDDSLGKTTTGERIPDELIFTYLDDICQSFLATIETLSPVVDASEDILNFLACQVELLLQLTRTACKSLSVHVSLLVLQCASSGLKLLGELKPLPSEANVIMKLLLTLLLLVLQSNSLNASGGATDEGPGEDLSKVSNATLGLLPILCNCIATSEHCMLSLSVMDLILRSFLTPRTWLPILKNHLQLPLVMLKLHAENSPTTPIMLKFFLTVAQVRGGAEMLYCSGFLSSVRVLFAESGEAFSRIGSENLGSSCEKFKIPQDIWGLGLAVVTAMIKSLGDNSSGTAIVDSMIPYFFSEKAHFILNSLNAPDFPSNDHDKKRPRAQRAWISFANLKETEHTLMLMCELAKHWNSWIKAIRNVDRQLREKCIHLLAFISRGTQRLGELSSRTAPLPCPPTVKEDFEICLKPSYVNSRNGWFALTPLGCVPKSKILSFSTALTIYGKPTQGSDPVPKTRFSDTVAVQVYRITFLLLKFLCLQTEGAAKRAEEVGFVDLAHFPELPMPEILHGLQDQAIAIITELCLANKLSVSADTQNICYLMLQILEMALHLELCVLQICGIRPVSGRVDDFSKEAKSLFSALEGHDTVLKASSKSLKQMISCVYPGLLQAENFI</sequence>
<reference evidence="1 2" key="1">
    <citation type="submission" date="2024-01" db="EMBL/GenBank/DDBJ databases">
        <title>The genomes of 5 underutilized Papilionoideae crops provide insights into root nodulation and disease resistance.</title>
        <authorList>
            <person name="Yuan L."/>
        </authorList>
    </citation>
    <scope>NUCLEOTIDE SEQUENCE [LARGE SCALE GENOMIC DNA]</scope>
    <source>
        <strain evidence="1">LY-2023</strain>
        <tissue evidence="1">Leaf</tissue>
    </source>
</reference>
<protein>
    <recommendedName>
        <fullName evidence="3">Nucleoporin NUP188 homolog</fullName>
    </recommendedName>
</protein>
<evidence type="ECO:0000313" key="2">
    <source>
        <dbReference type="Proteomes" id="UP001359559"/>
    </source>
</evidence>
<dbReference type="GO" id="GO:0006405">
    <property type="term" value="P:RNA export from nucleus"/>
    <property type="evidence" value="ECO:0007669"/>
    <property type="project" value="TreeGrafter"/>
</dbReference>
<keyword evidence="2" id="KW-1185">Reference proteome</keyword>
<evidence type="ECO:0008006" key="3">
    <source>
        <dbReference type="Google" id="ProtNLM"/>
    </source>
</evidence>
<dbReference type="PANTHER" id="PTHR31431:SF1">
    <property type="entry name" value="NUCLEOPORIN NUP188"/>
    <property type="match status" value="1"/>
</dbReference>
<gene>
    <name evidence="1" type="ORF">RJT34_31702</name>
</gene>
<accession>A0AAN9I1L1</accession>
<dbReference type="GO" id="GO:0006606">
    <property type="term" value="P:protein import into nucleus"/>
    <property type="evidence" value="ECO:0007669"/>
    <property type="project" value="TreeGrafter"/>
</dbReference>
<dbReference type="GO" id="GO:0044611">
    <property type="term" value="C:nuclear pore inner ring"/>
    <property type="evidence" value="ECO:0007669"/>
    <property type="project" value="TreeGrafter"/>
</dbReference>
<proteinExistence type="predicted"/>
<dbReference type="InterPro" id="IPR044840">
    <property type="entry name" value="Nup188"/>
</dbReference>
<evidence type="ECO:0000313" key="1">
    <source>
        <dbReference type="EMBL" id="KAK7264098.1"/>
    </source>
</evidence>
<organism evidence="1 2">
    <name type="scientific">Clitoria ternatea</name>
    <name type="common">Butterfly pea</name>
    <dbReference type="NCBI Taxonomy" id="43366"/>
    <lineage>
        <taxon>Eukaryota</taxon>
        <taxon>Viridiplantae</taxon>
        <taxon>Streptophyta</taxon>
        <taxon>Embryophyta</taxon>
        <taxon>Tracheophyta</taxon>
        <taxon>Spermatophyta</taxon>
        <taxon>Magnoliopsida</taxon>
        <taxon>eudicotyledons</taxon>
        <taxon>Gunneridae</taxon>
        <taxon>Pentapetalae</taxon>
        <taxon>rosids</taxon>
        <taxon>fabids</taxon>
        <taxon>Fabales</taxon>
        <taxon>Fabaceae</taxon>
        <taxon>Papilionoideae</taxon>
        <taxon>50 kb inversion clade</taxon>
        <taxon>NPAAA clade</taxon>
        <taxon>indigoferoid/millettioid clade</taxon>
        <taxon>Phaseoleae</taxon>
        <taxon>Clitoria</taxon>
    </lineage>
</organism>